<dbReference type="EMBL" id="ABIB01000003">
    <property type="protein sequence ID" value="EDP96616.1"/>
    <property type="molecule type" value="Genomic_DNA"/>
</dbReference>
<gene>
    <name evidence="2" type="ORF">KAOT1_15673</name>
</gene>
<feature type="region of interest" description="Disordered" evidence="1">
    <location>
        <begin position="35"/>
        <end position="64"/>
    </location>
</feature>
<sequence>MVVSVAKLIKYNYLNDFYFVFLFDVVLILKQIHKKGAKGSNQTPDTKHPIPKTYHIERSRDAKT</sequence>
<dbReference type="Proteomes" id="UP000002945">
    <property type="component" value="Unassembled WGS sequence"/>
</dbReference>
<proteinExistence type="predicted"/>
<accession>A9DQB1</accession>
<feature type="compositionally biased region" description="Basic and acidic residues" evidence="1">
    <location>
        <begin position="54"/>
        <end position="64"/>
    </location>
</feature>
<dbReference type="AlphaFoldDB" id="A9DQB1"/>
<name>A9DQB1_9FLAO</name>
<comment type="caution">
    <text evidence="2">The sequence shown here is derived from an EMBL/GenBank/DDBJ whole genome shotgun (WGS) entry which is preliminary data.</text>
</comment>
<protein>
    <submittedName>
        <fullName evidence="2">Uncharacterized protein</fullName>
    </submittedName>
</protein>
<evidence type="ECO:0000256" key="1">
    <source>
        <dbReference type="SAM" id="MobiDB-lite"/>
    </source>
</evidence>
<keyword evidence="3" id="KW-1185">Reference proteome</keyword>
<evidence type="ECO:0000313" key="2">
    <source>
        <dbReference type="EMBL" id="EDP96616.1"/>
    </source>
</evidence>
<reference evidence="2 3" key="1">
    <citation type="journal article" date="2011" name="J. Bacteriol.">
        <title>Genome sequence of the algicidal bacterium Kordia algicida OT-1.</title>
        <authorList>
            <person name="Lee H.S."/>
            <person name="Kang S.G."/>
            <person name="Kwon K.K."/>
            <person name="Lee J.H."/>
            <person name="Kim S.J."/>
        </authorList>
    </citation>
    <scope>NUCLEOTIDE SEQUENCE [LARGE SCALE GENOMIC DNA]</scope>
    <source>
        <strain evidence="2 3">OT-1</strain>
    </source>
</reference>
<dbReference type="HOGENOM" id="CLU_2861926_0_0_10"/>
<organism evidence="2 3">
    <name type="scientific">Kordia algicida OT-1</name>
    <dbReference type="NCBI Taxonomy" id="391587"/>
    <lineage>
        <taxon>Bacteria</taxon>
        <taxon>Pseudomonadati</taxon>
        <taxon>Bacteroidota</taxon>
        <taxon>Flavobacteriia</taxon>
        <taxon>Flavobacteriales</taxon>
        <taxon>Flavobacteriaceae</taxon>
        <taxon>Kordia</taxon>
    </lineage>
</organism>
<evidence type="ECO:0000313" key="3">
    <source>
        <dbReference type="Proteomes" id="UP000002945"/>
    </source>
</evidence>